<dbReference type="InterPro" id="IPR001867">
    <property type="entry name" value="OmpR/PhoB-type_DNA-bd"/>
</dbReference>
<evidence type="ECO:0000259" key="8">
    <source>
        <dbReference type="PROSITE" id="PS50110"/>
    </source>
</evidence>
<dbReference type="SMART" id="SM00862">
    <property type="entry name" value="Trans_reg_C"/>
    <property type="match status" value="1"/>
</dbReference>
<gene>
    <name evidence="10" type="ORF">BLX24_14555</name>
</gene>
<dbReference type="InterPro" id="IPR036388">
    <property type="entry name" value="WH-like_DNA-bd_sf"/>
</dbReference>
<dbReference type="EMBL" id="MORL01000007">
    <property type="protein sequence ID" value="OIN58228.1"/>
    <property type="molecule type" value="Genomic_DNA"/>
</dbReference>
<evidence type="ECO:0000256" key="7">
    <source>
        <dbReference type="PROSITE-ProRule" id="PRU01091"/>
    </source>
</evidence>
<dbReference type="PANTHER" id="PTHR48111:SF22">
    <property type="entry name" value="REGULATOR OF RPOS"/>
    <property type="match status" value="1"/>
</dbReference>
<dbReference type="GO" id="GO:0006355">
    <property type="term" value="P:regulation of DNA-templated transcription"/>
    <property type="evidence" value="ECO:0007669"/>
    <property type="project" value="InterPro"/>
</dbReference>
<protein>
    <submittedName>
        <fullName evidence="10">DNA-binding response regulator</fullName>
    </submittedName>
</protein>
<reference evidence="10 11" key="1">
    <citation type="submission" date="2016-10" db="EMBL/GenBank/DDBJ databases">
        <title>Arsenicibacter rosenii gen. nov., sp. nov., an efficient arsenic-methylating bacterium isolated from an arsenic-contaminated paddy soil.</title>
        <authorList>
            <person name="Huang K."/>
        </authorList>
    </citation>
    <scope>NUCLEOTIDE SEQUENCE [LARGE SCALE GENOMIC DNA]</scope>
    <source>
        <strain evidence="10 11">SM-1</strain>
    </source>
</reference>
<dbReference type="GO" id="GO:0005829">
    <property type="term" value="C:cytosol"/>
    <property type="evidence" value="ECO:0007669"/>
    <property type="project" value="TreeGrafter"/>
</dbReference>
<evidence type="ECO:0000256" key="5">
    <source>
        <dbReference type="ARBA" id="ARBA00023163"/>
    </source>
</evidence>
<feature type="domain" description="Response regulatory" evidence="8">
    <location>
        <begin position="3"/>
        <end position="117"/>
    </location>
</feature>
<dbReference type="Gene3D" id="6.10.250.690">
    <property type="match status" value="1"/>
</dbReference>
<evidence type="ECO:0000256" key="2">
    <source>
        <dbReference type="ARBA" id="ARBA00023012"/>
    </source>
</evidence>
<proteinExistence type="predicted"/>
<dbReference type="SMART" id="SM00448">
    <property type="entry name" value="REC"/>
    <property type="match status" value="1"/>
</dbReference>
<sequence>MKKILIIEDDRRIAQNISRGLLDEGYETDIVYEGTNGRQIALQQDFDLVLLDINLPGLSGFEICRSLRQEKPALPIIMLTAMGEVEDKIEGLQLGADDYIVKPFDFRELSARITTCLRRADLLRKNDSDDILRIADLTVNVSTKVVKRQNRYIDLTAKEFALLECLLRNRGRVISKMDLAEQVWNLNFDPGTNVVEVYINYLRKKVDKDFTQKLIHTRPGLGYMIKDE</sequence>
<feature type="domain" description="OmpR/PhoB-type" evidence="9">
    <location>
        <begin position="129"/>
        <end position="227"/>
    </location>
</feature>
<dbReference type="SUPFAM" id="SSF52172">
    <property type="entry name" value="CheY-like"/>
    <property type="match status" value="1"/>
</dbReference>
<dbReference type="RefSeq" id="WP_071503900.1">
    <property type="nucleotide sequence ID" value="NZ_MORL01000007.1"/>
</dbReference>
<dbReference type="FunFam" id="1.10.10.10:FF:000005">
    <property type="entry name" value="Two-component system response regulator"/>
    <property type="match status" value="1"/>
</dbReference>
<feature type="modified residue" description="4-aspartylphosphate" evidence="6">
    <location>
        <position position="52"/>
    </location>
</feature>
<organism evidence="10 11">
    <name type="scientific">Arsenicibacter rosenii</name>
    <dbReference type="NCBI Taxonomy" id="1750698"/>
    <lineage>
        <taxon>Bacteria</taxon>
        <taxon>Pseudomonadati</taxon>
        <taxon>Bacteroidota</taxon>
        <taxon>Cytophagia</taxon>
        <taxon>Cytophagales</taxon>
        <taxon>Spirosomataceae</taxon>
        <taxon>Arsenicibacter</taxon>
    </lineage>
</organism>
<dbReference type="Gene3D" id="1.10.10.10">
    <property type="entry name" value="Winged helix-like DNA-binding domain superfamily/Winged helix DNA-binding domain"/>
    <property type="match status" value="1"/>
</dbReference>
<dbReference type="CDD" id="cd00383">
    <property type="entry name" value="trans_reg_C"/>
    <property type="match status" value="1"/>
</dbReference>
<dbReference type="Pfam" id="PF00072">
    <property type="entry name" value="Response_reg"/>
    <property type="match status" value="1"/>
</dbReference>
<evidence type="ECO:0000256" key="6">
    <source>
        <dbReference type="PROSITE-ProRule" id="PRU00169"/>
    </source>
</evidence>
<comment type="caution">
    <text evidence="10">The sequence shown here is derived from an EMBL/GenBank/DDBJ whole genome shotgun (WGS) entry which is preliminary data.</text>
</comment>
<dbReference type="FunFam" id="3.40.50.2300:FF:000001">
    <property type="entry name" value="DNA-binding response regulator PhoB"/>
    <property type="match status" value="1"/>
</dbReference>
<name>A0A1S2VK80_9BACT</name>
<dbReference type="Gene3D" id="3.40.50.2300">
    <property type="match status" value="1"/>
</dbReference>
<feature type="DNA-binding region" description="OmpR/PhoB-type" evidence="7">
    <location>
        <begin position="129"/>
        <end position="227"/>
    </location>
</feature>
<accession>A0A1S2VK80</accession>
<evidence type="ECO:0000256" key="1">
    <source>
        <dbReference type="ARBA" id="ARBA00022553"/>
    </source>
</evidence>
<keyword evidence="2" id="KW-0902">Two-component regulatory system</keyword>
<evidence type="ECO:0000256" key="4">
    <source>
        <dbReference type="ARBA" id="ARBA00023125"/>
    </source>
</evidence>
<dbReference type="InterPro" id="IPR011006">
    <property type="entry name" value="CheY-like_superfamily"/>
</dbReference>
<dbReference type="InterPro" id="IPR001789">
    <property type="entry name" value="Sig_transdc_resp-reg_receiver"/>
</dbReference>
<dbReference type="Proteomes" id="UP000181790">
    <property type="component" value="Unassembled WGS sequence"/>
</dbReference>
<dbReference type="GO" id="GO:0000976">
    <property type="term" value="F:transcription cis-regulatory region binding"/>
    <property type="evidence" value="ECO:0007669"/>
    <property type="project" value="TreeGrafter"/>
</dbReference>
<evidence type="ECO:0000256" key="3">
    <source>
        <dbReference type="ARBA" id="ARBA00023015"/>
    </source>
</evidence>
<keyword evidence="4 7" id="KW-0238">DNA-binding</keyword>
<keyword evidence="3" id="KW-0805">Transcription regulation</keyword>
<evidence type="ECO:0000313" key="11">
    <source>
        <dbReference type="Proteomes" id="UP000181790"/>
    </source>
</evidence>
<dbReference type="GO" id="GO:0000156">
    <property type="term" value="F:phosphorelay response regulator activity"/>
    <property type="evidence" value="ECO:0007669"/>
    <property type="project" value="TreeGrafter"/>
</dbReference>
<dbReference type="PROSITE" id="PS51755">
    <property type="entry name" value="OMPR_PHOB"/>
    <property type="match status" value="1"/>
</dbReference>
<dbReference type="PANTHER" id="PTHR48111">
    <property type="entry name" value="REGULATOR OF RPOS"/>
    <property type="match status" value="1"/>
</dbReference>
<keyword evidence="1 6" id="KW-0597">Phosphoprotein</keyword>
<keyword evidence="11" id="KW-1185">Reference proteome</keyword>
<dbReference type="Pfam" id="PF00486">
    <property type="entry name" value="Trans_reg_C"/>
    <property type="match status" value="1"/>
</dbReference>
<dbReference type="AlphaFoldDB" id="A0A1S2VK80"/>
<dbReference type="InterPro" id="IPR039420">
    <property type="entry name" value="WalR-like"/>
</dbReference>
<keyword evidence="5" id="KW-0804">Transcription</keyword>
<evidence type="ECO:0000259" key="9">
    <source>
        <dbReference type="PROSITE" id="PS51755"/>
    </source>
</evidence>
<dbReference type="OrthoDB" id="5343479at2"/>
<dbReference type="GO" id="GO:0032993">
    <property type="term" value="C:protein-DNA complex"/>
    <property type="evidence" value="ECO:0007669"/>
    <property type="project" value="TreeGrafter"/>
</dbReference>
<dbReference type="PROSITE" id="PS50110">
    <property type="entry name" value="RESPONSE_REGULATORY"/>
    <property type="match status" value="1"/>
</dbReference>
<evidence type="ECO:0000313" key="10">
    <source>
        <dbReference type="EMBL" id="OIN58228.1"/>
    </source>
</evidence>